<organism evidence="2 3">
    <name type="scientific">Euplotes crassus</name>
    <dbReference type="NCBI Taxonomy" id="5936"/>
    <lineage>
        <taxon>Eukaryota</taxon>
        <taxon>Sar</taxon>
        <taxon>Alveolata</taxon>
        <taxon>Ciliophora</taxon>
        <taxon>Intramacronucleata</taxon>
        <taxon>Spirotrichea</taxon>
        <taxon>Hypotrichia</taxon>
        <taxon>Euplotida</taxon>
        <taxon>Euplotidae</taxon>
        <taxon>Moneuplotes</taxon>
    </lineage>
</organism>
<comment type="caution">
    <text evidence="2">The sequence shown here is derived from an EMBL/GenBank/DDBJ whole genome shotgun (WGS) entry which is preliminary data.</text>
</comment>
<evidence type="ECO:0000313" key="2">
    <source>
        <dbReference type="EMBL" id="CAI2367131.1"/>
    </source>
</evidence>
<feature type="region of interest" description="Disordered" evidence="1">
    <location>
        <begin position="410"/>
        <end position="431"/>
    </location>
</feature>
<gene>
    <name evidence="2" type="ORF">ECRASSUSDP1_LOCUS8408</name>
</gene>
<protein>
    <submittedName>
        <fullName evidence="2">Uncharacterized protein</fullName>
    </submittedName>
</protein>
<keyword evidence="3" id="KW-1185">Reference proteome</keyword>
<proteinExistence type="predicted"/>
<dbReference type="EMBL" id="CAMPGE010008226">
    <property type="protein sequence ID" value="CAI2367131.1"/>
    <property type="molecule type" value="Genomic_DNA"/>
</dbReference>
<sequence length="431" mass="49338">MDQHIQEHGTRGYPEDTISIDQKAFIQSLLKSFEKYSDQSNEYFSDTLSFLSENCFLGPLVCSLRAIMDQGYTSFPNYVQFQRAKGQTRKIVFKQFTQSFMSIVSGIIFKSMEDRVKLSRDKTCTGKYKHQQTSHKGTSISTSLGQAHHLQEVSKSTIDIDDHWKNNPNNQLDLDLKENENLLGCNSRLNSLYTTEDKIRTSGTPLNNNFMSMNTITPKKTQNLKHFDKQKINFSTKKYTRGACAKKNKNTRKTSMAEMANPRQKHQRNSSKKGYELKKGTTFRRKGNQMYRFLSQGFSVPTMAFLQKSQASYEHSKSDRKIKYNTQKYSSIGHESTSNPRESIGEYSYGCGGSSFGRSIKKSKFDENQEKICSPGPGRYESSHSRDNSATYSFGKQKKDISFARLCSKDIPSPGKYKIKRDFLSKPSKNK</sequence>
<accession>A0AAD1UDD9</accession>
<reference evidence="2" key="1">
    <citation type="submission" date="2023-07" db="EMBL/GenBank/DDBJ databases">
        <authorList>
            <consortium name="AG Swart"/>
            <person name="Singh M."/>
            <person name="Singh A."/>
            <person name="Seah K."/>
            <person name="Emmerich C."/>
        </authorList>
    </citation>
    <scope>NUCLEOTIDE SEQUENCE</scope>
    <source>
        <strain evidence="2">DP1</strain>
    </source>
</reference>
<dbReference type="Proteomes" id="UP001295684">
    <property type="component" value="Unassembled WGS sequence"/>
</dbReference>
<feature type="region of interest" description="Disordered" evidence="1">
    <location>
        <begin position="247"/>
        <end position="273"/>
    </location>
</feature>
<dbReference type="AlphaFoldDB" id="A0AAD1UDD9"/>
<feature type="region of interest" description="Disordered" evidence="1">
    <location>
        <begin position="366"/>
        <end position="393"/>
    </location>
</feature>
<name>A0AAD1UDD9_EUPCR</name>
<evidence type="ECO:0000313" key="3">
    <source>
        <dbReference type="Proteomes" id="UP001295684"/>
    </source>
</evidence>
<evidence type="ECO:0000256" key="1">
    <source>
        <dbReference type="SAM" id="MobiDB-lite"/>
    </source>
</evidence>